<dbReference type="STRING" id="81985.R0GM25"/>
<evidence type="ECO:0000256" key="6">
    <source>
        <dbReference type="ARBA" id="ARBA00005412"/>
    </source>
</evidence>
<reference evidence="18" key="1">
    <citation type="journal article" date="2013" name="Nat. Genet.">
        <title>The Capsella rubella genome and the genomic consequences of rapid mating system evolution.</title>
        <authorList>
            <person name="Slotte T."/>
            <person name="Hazzouri K.M."/>
            <person name="Agren J.A."/>
            <person name="Koenig D."/>
            <person name="Maumus F."/>
            <person name="Guo Y.L."/>
            <person name="Steige K."/>
            <person name="Platts A.E."/>
            <person name="Escobar J.S."/>
            <person name="Newman L.K."/>
            <person name="Wang W."/>
            <person name="Mandakova T."/>
            <person name="Vello E."/>
            <person name="Smith L.M."/>
            <person name="Henz S.R."/>
            <person name="Steffen J."/>
            <person name="Takuno S."/>
            <person name="Brandvain Y."/>
            <person name="Coop G."/>
            <person name="Andolfatto P."/>
            <person name="Hu T.T."/>
            <person name="Blanchette M."/>
            <person name="Clark R.M."/>
            <person name="Quesneville H."/>
            <person name="Nordborg M."/>
            <person name="Gaut B.S."/>
            <person name="Lysak M.A."/>
            <person name="Jenkins J."/>
            <person name="Grimwood J."/>
            <person name="Chapman J."/>
            <person name="Prochnik S."/>
            <person name="Shu S."/>
            <person name="Rokhsar D."/>
            <person name="Schmutz J."/>
            <person name="Weigel D."/>
            <person name="Wright S.I."/>
        </authorList>
    </citation>
    <scope>NUCLEOTIDE SEQUENCE [LARGE SCALE GENOMIC DNA]</scope>
    <source>
        <strain evidence="18">cv. Monte Gargano</strain>
    </source>
</reference>
<accession>R0GM25</accession>
<evidence type="ECO:0000256" key="3">
    <source>
        <dbReference type="ARBA" id="ARBA00001968"/>
    </source>
</evidence>
<dbReference type="InterPro" id="IPR056179">
    <property type="entry name" value="DHQS_C"/>
</dbReference>
<gene>
    <name evidence="17" type="ORF">CARUB_v10026413mg</name>
</gene>
<dbReference type="GO" id="GO:0009423">
    <property type="term" value="P:chorismate biosynthetic process"/>
    <property type="evidence" value="ECO:0007669"/>
    <property type="project" value="UniProtKB-ARBA"/>
</dbReference>
<comment type="cofactor">
    <cofactor evidence="3">
        <name>a divalent metal cation</name>
        <dbReference type="ChEBI" id="CHEBI:60240"/>
    </cofactor>
</comment>
<evidence type="ECO:0000313" key="17">
    <source>
        <dbReference type="EMBL" id="EOA13375.1"/>
    </source>
</evidence>
<evidence type="ECO:0000256" key="7">
    <source>
        <dbReference type="ARBA" id="ARBA00013031"/>
    </source>
</evidence>
<evidence type="ECO:0000259" key="15">
    <source>
        <dbReference type="Pfam" id="PF01761"/>
    </source>
</evidence>
<keyword evidence="10" id="KW-0520">NAD</keyword>
<dbReference type="Pfam" id="PF24621">
    <property type="entry name" value="DHQS_C"/>
    <property type="match status" value="1"/>
</dbReference>
<evidence type="ECO:0000256" key="2">
    <source>
        <dbReference type="ARBA" id="ARBA00001911"/>
    </source>
</evidence>
<evidence type="ECO:0000256" key="13">
    <source>
        <dbReference type="ARBA" id="ARBA00056090"/>
    </source>
</evidence>
<dbReference type="FunFam" id="3.40.50.1970:FF:000001">
    <property type="entry name" value="3-dehydroquinate synthase"/>
    <property type="match status" value="1"/>
</dbReference>
<dbReference type="NCBIfam" id="TIGR01357">
    <property type="entry name" value="aroB"/>
    <property type="match status" value="1"/>
</dbReference>
<dbReference type="EC" id="4.2.3.4" evidence="7"/>
<evidence type="ECO:0000256" key="1">
    <source>
        <dbReference type="ARBA" id="ARBA00001393"/>
    </source>
</evidence>
<feature type="domain" description="3-dehydroquinate synthase C-terminal" evidence="16">
    <location>
        <begin position="258"/>
        <end position="402"/>
    </location>
</feature>
<dbReference type="GO" id="GO:0009507">
    <property type="term" value="C:chloroplast"/>
    <property type="evidence" value="ECO:0007669"/>
    <property type="project" value="UniProtKB-SubCell"/>
</dbReference>
<comment type="similarity">
    <text evidence="6">Belongs to the sugar phosphate cyclases superfamily. Dehydroquinate synthase family.</text>
</comment>
<dbReference type="eggNOG" id="KOG0692">
    <property type="taxonomic scope" value="Eukaryota"/>
</dbReference>
<dbReference type="Gene3D" id="3.40.50.1970">
    <property type="match status" value="1"/>
</dbReference>
<organism evidence="17 18">
    <name type="scientific">Capsella rubella</name>
    <dbReference type="NCBI Taxonomy" id="81985"/>
    <lineage>
        <taxon>Eukaryota</taxon>
        <taxon>Viridiplantae</taxon>
        <taxon>Streptophyta</taxon>
        <taxon>Embryophyta</taxon>
        <taxon>Tracheophyta</taxon>
        <taxon>Spermatophyta</taxon>
        <taxon>Magnoliopsida</taxon>
        <taxon>eudicotyledons</taxon>
        <taxon>Gunneridae</taxon>
        <taxon>Pentapetalae</taxon>
        <taxon>rosids</taxon>
        <taxon>malvids</taxon>
        <taxon>Brassicales</taxon>
        <taxon>Brassicaceae</taxon>
        <taxon>Camelineae</taxon>
        <taxon>Capsella</taxon>
    </lineage>
</organism>
<evidence type="ECO:0000256" key="14">
    <source>
        <dbReference type="ARBA" id="ARBA00068623"/>
    </source>
</evidence>
<dbReference type="Gene3D" id="1.20.1090.10">
    <property type="entry name" value="Dehydroquinate synthase-like - alpha domain"/>
    <property type="match status" value="1"/>
</dbReference>
<proteinExistence type="inferred from homology"/>
<evidence type="ECO:0000256" key="11">
    <source>
        <dbReference type="ARBA" id="ARBA00023141"/>
    </source>
</evidence>
<dbReference type="InterPro" id="IPR050071">
    <property type="entry name" value="Dehydroquinate_synthase"/>
</dbReference>
<evidence type="ECO:0000313" key="18">
    <source>
        <dbReference type="Proteomes" id="UP000029121"/>
    </source>
</evidence>
<keyword evidence="8" id="KW-0028">Amino-acid biosynthesis</keyword>
<evidence type="ECO:0000256" key="8">
    <source>
        <dbReference type="ARBA" id="ARBA00022605"/>
    </source>
</evidence>
<dbReference type="InterPro" id="IPR016037">
    <property type="entry name" value="DHQ_synth_AroB"/>
</dbReference>
<comment type="cofactor">
    <cofactor evidence="2">
        <name>NAD(+)</name>
        <dbReference type="ChEBI" id="CHEBI:57540"/>
    </cofactor>
</comment>
<evidence type="ECO:0000256" key="10">
    <source>
        <dbReference type="ARBA" id="ARBA00023027"/>
    </source>
</evidence>
<keyword evidence="18" id="KW-1185">Reference proteome</keyword>
<dbReference type="GO" id="GO:0009073">
    <property type="term" value="P:aromatic amino acid family biosynthetic process"/>
    <property type="evidence" value="ECO:0007669"/>
    <property type="project" value="UniProtKB-KW"/>
</dbReference>
<dbReference type="FunFam" id="1.20.1090.10:FF:000002">
    <property type="entry name" value="3-dehydroquinate synthase"/>
    <property type="match status" value="1"/>
</dbReference>
<dbReference type="Proteomes" id="UP000029121">
    <property type="component" value="Unassembled WGS sequence"/>
</dbReference>
<protein>
    <recommendedName>
        <fullName evidence="14">3-dehydroquinate synthase, chloroplastic</fullName>
        <ecNumber evidence="7">4.2.3.4</ecNumber>
    </recommendedName>
</protein>
<dbReference type="InterPro" id="IPR030960">
    <property type="entry name" value="DHQS/DOIS_N"/>
</dbReference>
<dbReference type="OrthoDB" id="197068at2759"/>
<evidence type="ECO:0000256" key="5">
    <source>
        <dbReference type="ARBA" id="ARBA00004661"/>
    </source>
</evidence>
<name>R0GM25_9BRAS</name>
<dbReference type="EMBL" id="KB870812">
    <property type="protein sequence ID" value="EOA13375.1"/>
    <property type="molecule type" value="Genomic_DNA"/>
</dbReference>
<dbReference type="GO" id="GO:0046872">
    <property type="term" value="F:metal ion binding"/>
    <property type="evidence" value="ECO:0007669"/>
    <property type="project" value="UniProtKB-KW"/>
</dbReference>
<keyword evidence="9" id="KW-0479">Metal-binding</keyword>
<evidence type="ECO:0000259" key="16">
    <source>
        <dbReference type="Pfam" id="PF24621"/>
    </source>
</evidence>
<dbReference type="Pfam" id="PF01761">
    <property type="entry name" value="DHQ_synthase"/>
    <property type="match status" value="1"/>
</dbReference>
<dbReference type="PANTHER" id="PTHR43622">
    <property type="entry name" value="3-DEHYDROQUINATE SYNTHASE"/>
    <property type="match status" value="1"/>
</dbReference>
<dbReference type="KEGG" id="crb:17877322"/>
<dbReference type="CDD" id="cd08195">
    <property type="entry name" value="DHQS"/>
    <property type="match status" value="1"/>
</dbReference>
<keyword evidence="11" id="KW-0057">Aromatic amino acid biosynthesis</keyword>
<keyword evidence="12" id="KW-0456">Lyase</keyword>
<feature type="domain" description="3-dehydroquinate synthase N-terminal" evidence="15">
    <location>
        <begin position="144"/>
        <end position="256"/>
    </location>
</feature>
<dbReference type="PANTHER" id="PTHR43622:SF7">
    <property type="entry name" value="3-DEHYDROQUINATE SYNTHASE, CHLOROPLASTIC"/>
    <property type="match status" value="1"/>
</dbReference>
<dbReference type="HAMAP" id="MF_00110">
    <property type="entry name" value="DHQ_synthase"/>
    <property type="match status" value="1"/>
</dbReference>
<evidence type="ECO:0000256" key="4">
    <source>
        <dbReference type="ARBA" id="ARBA00004229"/>
    </source>
</evidence>
<dbReference type="GO" id="GO:0008652">
    <property type="term" value="P:amino acid biosynthetic process"/>
    <property type="evidence" value="ECO:0007669"/>
    <property type="project" value="UniProtKB-KW"/>
</dbReference>
<comment type="function">
    <text evidence="13">Catalyzes the second step in the shikimate pathway.</text>
</comment>
<dbReference type="AlphaFoldDB" id="R0GM25"/>
<evidence type="ECO:0000256" key="9">
    <source>
        <dbReference type="ARBA" id="ARBA00022723"/>
    </source>
</evidence>
<comment type="subcellular location">
    <subcellularLocation>
        <location evidence="4">Plastid</location>
        <location evidence="4">Chloroplast</location>
    </subcellularLocation>
</comment>
<evidence type="ECO:0000256" key="12">
    <source>
        <dbReference type="ARBA" id="ARBA00023239"/>
    </source>
</evidence>
<comment type="pathway">
    <text evidence="5">Metabolic intermediate biosynthesis; chorismate biosynthesis; chorismate from D-erythrose 4-phosphate and phosphoenolpyruvate: step 2/7.</text>
</comment>
<dbReference type="SUPFAM" id="SSF56796">
    <property type="entry name" value="Dehydroquinate synthase-like"/>
    <property type="match status" value="1"/>
</dbReference>
<comment type="catalytic activity">
    <reaction evidence="1">
        <text>7-phospho-2-dehydro-3-deoxy-D-arabino-heptonate = 3-dehydroquinate + phosphate</text>
        <dbReference type="Rhea" id="RHEA:21968"/>
        <dbReference type="ChEBI" id="CHEBI:32364"/>
        <dbReference type="ChEBI" id="CHEBI:43474"/>
        <dbReference type="ChEBI" id="CHEBI:58394"/>
        <dbReference type="EC" id="4.2.3.4"/>
    </reaction>
</comment>
<dbReference type="GO" id="GO:0003856">
    <property type="term" value="F:3-dehydroquinate synthase activity"/>
    <property type="evidence" value="ECO:0007669"/>
    <property type="project" value="UniProtKB-EC"/>
</dbReference>
<sequence length="440" mass="47909">MAANTISLSISSNVATSKNLNSLHSRRFVAPPTICFPKSNPGLLSFSSTTSRSPVRASASQLMNEPLHDQRSLTSPTVVEVDLGDRSYPIYIGAGLLDQSELLQRHVHGKRVLVVTNERVAPLYLDKTIDALTRGNPDVTVESVILPDGEKYKNMDTLMKVFDKAIESRLDRRCTFVALGGGVIGDMCGYAAASYLRGVNFIQIPTTVMAQVDSSVGGKTGINHCLGKNLIGAFYQPQCVLVDTDTLNTLPDREMASGLAEVIKYGLIRDAEFFEWQENNIEALLARDPAALAFAIKRSCENKADVVSQDEKESGVRATLNLGHTFGHAIETGFGYGEWLHGEAVAAGTVMAVDMSYRLGWIDESIVERVNKILERAKLPTTPPESMTVSMFKSIMAVDKKVADGLLRLILLKGPLGNCVFTGDYDREALDATLRAFSKS</sequence>